<accession>A0A8C9F8X8</accession>
<feature type="domain" description="IF rod" evidence="5">
    <location>
        <begin position="115"/>
        <end position="413"/>
    </location>
</feature>
<dbReference type="Ensembl" id="ENSPSTT00000012988.1">
    <property type="protein sequence ID" value="ENSPSTP00000012385.1"/>
    <property type="gene ID" value="ENSPSTG00000008684.1"/>
</dbReference>
<dbReference type="Proteomes" id="UP000694428">
    <property type="component" value="Unplaced"/>
</dbReference>
<dbReference type="GO" id="GO:0045095">
    <property type="term" value="C:keratin filament"/>
    <property type="evidence" value="ECO:0007669"/>
    <property type="project" value="InterPro"/>
</dbReference>
<dbReference type="PROSITE" id="PS00226">
    <property type="entry name" value="IF_ROD_1"/>
    <property type="match status" value="1"/>
</dbReference>
<dbReference type="Pfam" id="PF16208">
    <property type="entry name" value="Keratin_2_head"/>
    <property type="match status" value="1"/>
</dbReference>
<dbReference type="InterPro" id="IPR018039">
    <property type="entry name" value="IF_conserved"/>
</dbReference>
<feature type="coiled-coil region" evidence="4">
    <location>
        <begin position="178"/>
        <end position="249"/>
    </location>
</feature>
<proteinExistence type="inferred from homology"/>
<evidence type="ECO:0000313" key="6">
    <source>
        <dbReference type="Ensembl" id="ENSPSTP00000012385.1"/>
    </source>
</evidence>
<dbReference type="AlphaFoldDB" id="A0A8C9F8X8"/>
<evidence type="ECO:0000256" key="4">
    <source>
        <dbReference type="SAM" id="Coils"/>
    </source>
</evidence>
<reference evidence="6" key="2">
    <citation type="submission" date="2025-09" db="UniProtKB">
        <authorList>
            <consortium name="Ensembl"/>
        </authorList>
    </citation>
    <scope>IDENTIFICATION</scope>
</reference>
<protein>
    <recommendedName>
        <fullName evidence="5">IF rod domain-containing protein</fullName>
    </recommendedName>
</protein>
<dbReference type="InterPro" id="IPR039008">
    <property type="entry name" value="IF_rod_dom"/>
</dbReference>
<dbReference type="Gene3D" id="1.20.5.500">
    <property type="entry name" value="Single helix bin"/>
    <property type="match status" value="1"/>
</dbReference>
<dbReference type="Pfam" id="PF00038">
    <property type="entry name" value="Filament"/>
    <property type="match status" value="1"/>
</dbReference>
<evidence type="ECO:0000256" key="1">
    <source>
        <dbReference type="ARBA" id="ARBA00022754"/>
    </source>
</evidence>
<evidence type="ECO:0000256" key="3">
    <source>
        <dbReference type="RuleBase" id="RU000685"/>
    </source>
</evidence>
<keyword evidence="1 3" id="KW-0403">Intermediate filament</keyword>
<evidence type="ECO:0000259" key="5">
    <source>
        <dbReference type="PROSITE" id="PS51842"/>
    </source>
</evidence>
<dbReference type="PROSITE" id="PS51842">
    <property type="entry name" value="IF_ROD_2"/>
    <property type="match status" value="1"/>
</dbReference>
<sequence length="497" mass="55851">MSQQLAAGRALHERKFSASSAAGGVSSCRSSAFPSTAPFGRGYGTWSSRSLQNVDGCKWISSGVRANGEGGRHGSMLGFRGCGREGIRAVHVNQDLLRPLDVKIDPEIQRVRRQEREQMRSLNNQFACLIDKVRDGHLEQQNRLLATKWALLQKHNLPSQKNFKHVFNTFICSLQRRLDSLLHEQEQMELELNNTEKYEQEVNRRTAAESEFVLLKKDVDCVYLTKAELEAKLETLKQQKELLQCLEKSLCDTSVVVKMDNSRSLDTEGILRGMELWYEDVAQKSKAELDALYRARYQELEEAKRKQCSELKSHQQEIEELSFVTQRWQCDLENVKKQVSSLRTSVSDTEQRGDRALKDAREKHVELQNALQKAKDELACMLRDYQELLNVKLALDIEIATYKTLLEGEESRWVPLQRVSSKQCVPSAPRCGCFPRGYQRSCGGGAHACQSSAHVSAAELCCGAAGSSESSAQPSAPCWIGARSSAGMPCSRSTTRV</sequence>
<reference evidence="6" key="1">
    <citation type="submission" date="2025-08" db="UniProtKB">
        <authorList>
            <consortium name="Ensembl"/>
        </authorList>
    </citation>
    <scope>IDENTIFICATION</scope>
</reference>
<keyword evidence="2 4" id="KW-0175">Coiled coil</keyword>
<dbReference type="PANTHER" id="PTHR45616">
    <property type="entry name" value="GATA-TYPE DOMAIN-CONTAINING PROTEIN"/>
    <property type="match status" value="1"/>
</dbReference>
<dbReference type="SUPFAM" id="SSF64593">
    <property type="entry name" value="Intermediate filament protein, coiled coil region"/>
    <property type="match status" value="2"/>
</dbReference>
<dbReference type="GO" id="GO:0045109">
    <property type="term" value="P:intermediate filament organization"/>
    <property type="evidence" value="ECO:0007669"/>
    <property type="project" value="TreeGrafter"/>
</dbReference>
<dbReference type="InterPro" id="IPR032444">
    <property type="entry name" value="Keratin_2_head"/>
</dbReference>
<dbReference type="Gene3D" id="1.20.5.1160">
    <property type="entry name" value="Vasodilator-stimulated phosphoprotein"/>
    <property type="match status" value="1"/>
</dbReference>
<dbReference type="InterPro" id="IPR003054">
    <property type="entry name" value="Keratin_II"/>
</dbReference>
<dbReference type="GO" id="GO:0030280">
    <property type="term" value="F:structural constituent of skin epidermis"/>
    <property type="evidence" value="ECO:0007669"/>
    <property type="project" value="TreeGrafter"/>
</dbReference>
<dbReference type="Gene3D" id="1.20.5.170">
    <property type="match status" value="1"/>
</dbReference>
<dbReference type="GO" id="GO:0031424">
    <property type="term" value="P:keratinization"/>
    <property type="evidence" value="ECO:0007669"/>
    <property type="project" value="TreeGrafter"/>
</dbReference>
<feature type="coiled-coil region" evidence="4">
    <location>
        <begin position="297"/>
        <end position="391"/>
    </location>
</feature>
<evidence type="ECO:0000256" key="2">
    <source>
        <dbReference type="ARBA" id="ARBA00023054"/>
    </source>
</evidence>
<comment type="similarity">
    <text evidence="3">Belongs to the intermediate filament family.</text>
</comment>
<dbReference type="FunFam" id="1.20.5.170:FF:000004">
    <property type="entry name" value="Keratin, type II cytoskeletal 5"/>
    <property type="match status" value="1"/>
</dbReference>
<dbReference type="SMART" id="SM01391">
    <property type="entry name" value="Filament"/>
    <property type="match status" value="1"/>
</dbReference>
<name>A0A8C9F8X8_PAVCR</name>
<organism evidence="6 7">
    <name type="scientific">Pavo cristatus</name>
    <name type="common">Indian peafowl</name>
    <name type="synonym">Blue peafowl</name>
    <dbReference type="NCBI Taxonomy" id="9049"/>
    <lineage>
        <taxon>Eukaryota</taxon>
        <taxon>Metazoa</taxon>
        <taxon>Chordata</taxon>
        <taxon>Craniata</taxon>
        <taxon>Vertebrata</taxon>
        <taxon>Euteleostomi</taxon>
        <taxon>Archelosauria</taxon>
        <taxon>Archosauria</taxon>
        <taxon>Dinosauria</taxon>
        <taxon>Saurischia</taxon>
        <taxon>Theropoda</taxon>
        <taxon>Coelurosauria</taxon>
        <taxon>Aves</taxon>
        <taxon>Neognathae</taxon>
        <taxon>Galloanserae</taxon>
        <taxon>Galliformes</taxon>
        <taxon>Phasianidae</taxon>
        <taxon>Phasianinae</taxon>
        <taxon>Pavo</taxon>
    </lineage>
</organism>
<dbReference type="PANTHER" id="PTHR45616:SF19">
    <property type="entry name" value="KERATIN 90"/>
    <property type="match status" value="1"/>
</dbReference>
<keyword evidence="7" id="KW-1185">Reference proteome</keyword>
<dbReference type="GO" id="GO:0005615">
    <property type="term" value="C:extracellular space"/>
    <property type="evidence" value="ECO:0007669"/>
    <property type="project" value="TreeGrafter"/>
</dbReference>
<evidence type="ECO:0000313" key="7">
    <source>
        <dbReference type="Proteomes" id="UP000694428"/>
    </source>
</evidence>
<dbReference type="PRINTS" id="PR01276">
    <property type="entry name" value="TYPE2KERATIN"/>
</dbReference>